<proteinExistence type="predicted"/>
<keyword evidence="3" id="KW-1185">Reference proteome</keyword>
<dbReference type="EMBL" id="JAXOVC010000003">
    <property type="protein sequence ID" value="KAK4504259.1"/>
    <property type="molecule type" value="Genomic_DNA"/>
</dbReference>
<feature type="compositionally biased region" description="Polar residues" evidence="1">
    <location>
        <begin position="759"/>
        <end position="768"/>
    </location>
</feature>
<feature type="region of interest" description="Disordered" evidence="1">
    <location>
        <begin position="1"/>
        <end position="55"/>
    </location>
</feature>
<feature type="compositionally biased region" description="Basic and acidic residues" evidence="1">
    <location>
        <begin position="326"/>
        <end position="345"/>
    </location>
</feature>
<feature type="region of interest" description="Disordered" evidence="1">
    <location>
        <begin position="930"/>
        <end position="951"/>
    </location>
</feature>
<accession>A0ABR0ERM3</accession>
<evidence type="ECO:0000313" key="3">
    <source>
        <dbReference type="Proteomes" id="UP001305779"/>
    </source>
</evidence>
<protein>
    <submittedName>
        <fullName evidence="2">Uncharacterized protein</fullName>
    </submittedName>
</protein>
<feature type="compositionally biased region" description="Basic and acidic residues" evidence="1">
    <location>
        <begin position="356"/>
        <end position="370"/>
    </location>
</feature>
<feature type="compositionally biased region" description="Polar residues" evidence="1">
    <location>
        <begin position="19"/>
        <end position="29"/>
    </location>
</feature>
<feature type="compositionally biased region" description="Polar residues" evidence="1">
    <location>
        <begin position="161"/>
        <end position="183"/>
    </location>
</feature>
<reference evidence="2 3" key="1">
    <citation type="journal article" date="2023" name="G3 (Bethesda)">
        <title>A chromosome-level genome assembly of Zasmidium syzygii isolated from banana leaves.</title>
        <authorList>
            <person name="van Westerhoven A.C."/>
            <person name="Mehrabi R."/>
            <person name="Talebi R."/>
            <person name="Steentjes M.B.F."/>
            <person name="Corcolon B."/>
            <person name="Chong P.A."/>
            <person name="Kema G.H.J."/>
            <person name="Seidl M.F."/>
        </authorList>
    </citation>
    <scope>NUCLEOTIDE SEQUENCE [LARGE SCALE GENOMIC DNA]</scope>
    <source>
        <strain evidence="2 3">P124</strain>
    </source>
</reference>
<feature type="compositionally biased region" description="Basic and acidic residues" evidence="1">
    <location>
        <begin position="607"/>
        <end position="617"/>
    </location>
</feature>
<evidence type="ECO:0000313" key="2">
    <source>
        <dbReference type="EMBL" id="KAK4504259.1"/>
    </source>
</evidence>
<dbReference type="Proteomes" id="UP001305779">
    <property type="component" value="Unassembled WGS sequence"/>
</dbReference>
<feature type="compositionally biased region" description="Acidic residues" evidence="1">
    <location>
        <begin position="312"/>
        <end position="325"/>
    </location>
</feature>
<organism evidence="2 3">
    <name type="scientific">Zasmidium cellare</name>
    <name type="common">Wine cellar mold</name>
    <name type="synonym">Racodium cellare</name>
    <dbReference type="NCBI Taxonomy" id="395010"/>
    <lineage>
        <taxon>Eukaryota</taxon>
        <taxon>Fungi</taxon>
        <taxon>Dikarya</taxon>
        <taxon>Ascomycota</taxon>
        <taxon>Pezizomycotina</taxon>
        <taxon>Dothideomycetes</taxon>
        <taxon>Dothideomycetidae</taxon>
        <taxon>Mycosphaerellales</taxon>
        <taxon>Mycosphaerellaceae</taxon>
        <taxon>Zasmidium</taxon>
    </lineage>
</organism>
<feature type="region of interest" description="Disordered" evidence="1">
    <location>
        <begin position="698"/>
        <end position="798"/>
    </location>
</feature>
<name>A0ABR0ERM3_ZASCE</name>
<evidence type="ECO:0000256" key="1">
    <source>
        <dbReference type="SAM" id="MobiDB-lite"/>
    </source>
</evidence>
<feature type="region of interest" description="Disordered" evidence="1">
    <location>
        <begin position="492"/>
        <end position="523"/>
    </location>
</feature>
<feature type="compositionally biased region" description="Polar residues" evidence="1">
    <location>
        <begin position="978"/>
        <end position="996"/>
    </location>
</feature>
<sequence>MSPRRRRDFGDGLAEVERTASNVSSNASSDILVARPTQSTTTQQYPGASSAASHSYKHFPPAAMEASINNGLLFVRFSDGVARDRFRGIIRTKPKPVSQASNNFHHQFYQAGNDDDEDSTYGPNHRGTYSKEYTRLHPDIKWIHRGQGRYLPASEVKPDNPNVSPRPTRQTTEKTTGSVATSERTMEKMTQALAQHFDDFRRKHNPMAKPGWSPSFKHQFNLILNLIKTTPRHQWPKALELIRDKSQREVVRKWNKAMDVEFPMNTATTASSNANDDSARTRLSRQAKTAVPSIEQRRSTRLTDAPNSSFYGEDDDMAGDSDDSQDPDKTFRKEYVEAHPNETFHHTGNGWYKRGSRSESDKHSRRRDSTASHAIRKYSSSDVSRELDPGLTIHADDLHNYPGMTFHHKGNRYYKPGVGPTGKRGSITVASDGQVIRPDRRRSSIAQEEGEMESAKPVAGSSANEMPGTFSREYTLLHPEVDWVHRGGGRYRRKSSAFDAGTATPAASSERRSSKADNSFTKDYAESHISDEFRRSSGRRRSKPKIDMWDDEPSELFDKAYVLAHPEEEFHHRGQGRWARGTRPPRPAASIQDSEDLEPEGLFDSNYVHDHPDETFHHRGQGKWARGLPPPGSSNKTAVRGPGAQDKMAVLRSEEDTGPKPPPLTALLRREDGPDKWPNLSWQYRGGGKWCQVSKDEATRLSAGNRKPRGVGRSRVGDGPEAQLQREALAAERKANALQKPARVIRKRSGLAAAEMRSKGSSNSQSKAPTPRPPLLPPEEDKVTEEDLPSLFKEDWSDTEADELDEAAKIMRSDFQALIGPEAFVKALTKHDPAARSLDSLKQIAGNAQLALQQLQDEYLALDEIVARNPMHGKKERKAVKGGRLPVETAVWEDKKESILYDYNFDPRKIGYQDPDAQRIVRDDEGRELRRRRNRYGHDPHATAVDYGDGEMTAKRTIKPVSRFDGVVVQPPRKRSRLNNITTNADTPPEDNTPSATPDILNPEDYQPAARGRWKNHVPKRVLQLRGDSSHRSPSVDPVPAGGSTSPKPAGVRKGRPPGSKNLHKRKDAGIKKGPRKPKMGTSTSAPGSASASVEPEEMQGVEMMRIPAIVENPPEDVPPAAAEGSMVGVQRVVGEAMSLSEG</sequence>
<feature type="compositionally biased region" description="Polar residues" evidence="1">
    <location>
        <begin position="36"/>
        <end position="53"/>
    </location>
</feature>
<feature type="region of interest" description="Disordered" evidence="1">
    <location>
        <begin position="265"/>
        <end position="387"/>
    </location>
</feature>
<feature type="region of interest" description="Disordered" evidence="1">
    <location>
        <begin position="152"/>
        <end position="184"/>
    </location>
</feature>
<feature type="region of interest" description="Disordered" evidence="1">
    <location>
        <begin position="439"/>
        <end position="467"/>
    </location>
</feature>
<comment type="caution">
    <text evidence="2">The sequence shown here is derived from an EMBL/GenBank/DDBJ whole genome shotgun (WGS) entry which is preliminary data.</text>
</comment>
<gene>
    <name evidence="2" type="ORF">PRZ48_005175</name>
</gene>
<feature type="compositionally biased region" description="Low complexity" evidence="1">
    <location>
        <begin position="1081"/>
        <end position="1093"/>
    </location>
</feature>
<feature type="region of interest" description="Disordered" evidence="1">
    <location>
        <begin position="963"/>
        <end position="1103"/>
    </location>
</feature>
<feature type="region of interest" description="Disordered" evidence="1">
    <location>
        <begin position="568"/>
        <end position="684"/>
    </location>
</feature>
<feature type="compositionally biased region" description="Polar residues" evidence="1">
    <location>
        <begin position="265"/>
        <end position="276"/>
    </location>
</feature>
<feature type="compositionally biased region" description="Basic residues" evidence="1">
    <location>
        <begin position="1051"/>
        <end position="1079"/>
    </location>
</feature>